<keyword evidence="1" id="KW-1133">Transmembrane helix</keyword>
<accession>A0A2S8ST20</accession>
<dbReference type="AlphaFoldDB" id="A0A2S8ST20"/>
<keyword evidence="1" id="KW-0472">Membrane</keyword>
<reference evidence="2 3" key="1">
    <citation type="journal article" date="2018" name="Syst. Appl. Microbiol.">
        <title>Abditibacterium utsteinense sp. nov., the first cultivated member of candidate phylum FBP, isolated from ice-free Antarctic soil samples.</title>
        <authorList>
            <person name="Tahon G."/>
            <person name="Tytgat B."/>
            <person name="Lebbe L."/>
            <person name="Carlier A."/>
            <person name="Willems A."/>
        </authorList>
    </citation>
    <scope>NUCLEOTIDE SEQUENCE [LARGE SCALE GENOMIC DNA]</scope>
    <source>
        <strain evidence="2 3">LMG 29911</strain>
    </source>
</reference>
<protein>
    <submittedName>
        <fullName evidence="2">Uncharacterized protein</fullName>
    </submittedName>
</protein>
<feature type="transmembrane region" description="Helical" evidence="1">
    <location>
        <begin position="47"/>
        <end position="67"/>
    </location>
</feature>
<dbReference type="RefSeq" id="WP_105483730.1">
    <property type="nucleotide sequence ID" value="NZ_NIGF01000008.1"/>
</dbReference>
<comment type="caution">
    <text evidence="2">The sequence shown here is derived from an EMBL/GenBank/DDBJ whole genome shotgun (WGS) entry which is preliminary data.</text>
</comment>
<dbReference type="EMBL" id="NIGF01000008">
    <property type="protein sequence ID" value="PQV63889.1"/>
    <property type="molecule type" value="Genomic_DNA"/>
</dbReference>
<keyword evidence="3" id="KW-1185">Reference proteome</keyword>
<dbReference type="InParanoid" id="A0A2S8ST20"/>
<dbReference type="Proteomes" id="UP000237684">
    <property type="component" value="Unassembled WGS sequence"/>
</dbReference>
<keyword evidence="1" id="KW-0812">Transmembrane</keyword>
<evidence type="ECO:0000313" key="2">
    <source>
        <dbReference type="EMBL" id="PQV63889.1"/>
    </source>
</evidence>
<feature type="transmembrane region" description="Helical" evidence="1">
    <location>
        <begin position="79"/>
        <end position="100"/>
    </location>
</feature>
<proteinExistence type="predicted"/>
<name>A0A2S8ST20_9BACT</name>
<sequence>MKDFDQTRAADNADLSRFDGRFYDLIETDNSLLLELRRSTIGKRFRLEIFSHLFLWVILLVVMWGVGNLYPDFARSNTGFFWIQVAMAILLVSVIAFGTASSEEKWLFNKSGAKLRLNRKHITDFSSIRCVKAWQGGTKFYLAVEMKNGKAVKIGRFGFCQSENAWRQDAARIAKFLNVPLEIPEV</sequence>
<evidence type="ECO:0000313" key="3">
    <source>
        <dbReference type="Proteomes" id="UP000237684"/>
    </source>
</evidence>
<gene>
    <name evidence="2" type="ORF">B1R32_10896</name>
</gene>
<evidence type="ECO:0000256" key="1">
    <source>
        <dbReference type="SAM" id="Phobius"/>
    </source>
</evidence>
<organism evidence="2 3">
    <name type="scientific">Abditibacterium utsteinense</name>
    <dbReference type="NCBI Taxonomy" id="1960156"/>
    <lineage>
        <taxon>Bacteria</taxon>
        <taxon>Pseudomonadati</taxon>
        <taxon>Abditibacteriota</taxon>
        <taxon>Abditibacteriia</taxon>
        <taxon>Abditibacteriales</taxon>
        <taxon>Abditibacteriaceae</taxon>
        <taxon>Abditibacterium</taxon>
    </lineage>
</organism>